<dbReference type="GO" id="GO:0009378">
    <property type="term" value="F:four-way junction helicase activity"/>
    <property type="evidence" value="ECO:0007669"/>
    <property type="project" value="TreeGrafter"/>
</dbReference>
<dbReference type="GeneID" id="110234963"/>
<keyword evidence="4" id="KW-0238">DNA-binding</keyword>
<dbReference type="GO" id="GO:0005634">
    <property type="term" value="C:nucleus"/>
    <property type="evidence" value="ECO:0007669"/>
    <property type="project" value="TreeGrafter"/>
</dbReference>
<dbReference type="PANTHER" id="PTHR13710">
    <property type="entry name" value="DNA HELICASE RECQ FAMILY MEMBER"/>
    <property type="match status" value="1"/>
</dbReference>
<evidence type="ECO:0000256" key="2">
    <source>
        <dbReference type="ARBA" id="ARBA00022741"/>
    </source>
</evidence>
<keyword evidence="2" id="KW-0547">Nucleotide-binding</keyword>
<evidence type="ECO:0000256" key="4">
    <source>
        <dbReference type="ARBA" id="ARBA00023125"/>
    </source>
</evidence>
<keyword evidence="3" id="KW-0067">ATP-binding</keyword>
<dbReference type="PANTHER" id="PTHR13710:SF153">
    <property type="entry name" value="RECQ-LIKE DNA HELICASE BLM"/>
    <property type="match status" value="1"/>
</dbReference>
<dbReference type="GO" id="GO:0005737">
    <property type="term" value="C:cytoplasm"/>
    <property type="evidence" value="ECO:0007669"/>
    <property type="project" value="TreeGrafter"/>
</dbReference>
<dbReference type="GO" id="GO:0005694">
    <property type="term" value="C:chromosome"/>
    <property type="evidence" value="ECO:0007669"/>
    <property type="project" value="TreeGrafter"/>
</dbReference>
<evidence type="ECO:0000256" key="3">
    <source>
        <dbReference type="ARBA" id="ARBA00022840"/>
    </source>
</evidence>
<dbReference type="GO" id="GO:0043138">
    <property type="term" value="F:3'-5' DNA helicase activity"/>
    <property type="evidence" value="ECO:0007669"/>
    <property type="project" value="UniProtKB-EC"/>
</dbReference>
<proteinExistence type="inferred from homology"/>
<dbReference type="AlphaFoldDB" id="A0A913WYC5"/>
<evidence type="ECO:0000259" key="11">
    <source>
        <dbReference type="PROSITE" id="PS51194"/>
    </source>
</evidence>
<dbReference type="Pfam" id="PF00271">
    <property type="entry name" value="Helicase_C"/>
    <property type="match status" value="1"/>
</dbReference>
<keyword evidence="13" id="KW-1185">Reference proteome</keyword>
<evidence type="ECO:0000313" key="12">
    <source>
        <dbReference type="EnsemblMetazoa" id="XP_020896030.1"/>
    </source>
</evidence>
<dbReference type="KEGG" id="epa:110234963"/>
<dbReference type="SMART" id="SM00487">
    <property type="entry name" value="DEXDc"/>
    <property type="match status" value="1"/>
</dbReference>
<dbReference type="OMA" id="WPYITSH"/>
<reference evidence="12" key="1">
    <citation type="submission" date="2022-11" db="UniProtKB">
        <authorList>
            <consortium name="EnsemblMetazoa"/>
        </authorList>
    </citation>
    <scope>IDENTIFICATION</scope>
</reference>
<dbReference type="GO" id="GO:0003677">
    <property type="term" value="F:DNA binding"/>
    <property type="evidence" value="ECO:0007669"/>
    <property type="project" value="UniProtKB-KW"/>
</dbReference>
<dbReference type="Gene3D" id="3.40.50.300">
    <property type="entry name" value="P-loop containing nucleotide triphosphate hydrolases"/>
    <property type="match status" value="2"/>
</dbReference>
<dbReference type="PROSITE" id="PS51194">
    <property type="entry name" value="HELICASE_CTER"/>
    <property type="match status" value="1"/>
</dbReference>
<organism evidence="12 13">
    <name type="scientific">Exaiptasia diaphana</name>
    <name type="common">Tropical sea anemone</name>
    <name type="synonym">Aiptasia pulchella</name>
    <dbReference type="NCBI Taxonomy" id="2652724"/>
    <lineage>
        <taxon>Eukaryota</taxon>
        <taxon>Metazoa</taxon>
        <taxon>Cnidaria</taxon>
        <taxon>Anthozoa</taxon>
        <taxon>Hexacorallia</taxon>
        <taxon>Actiniaria</taxon>
        <taxon>Aiptasiidae</taxon>
        <taxon>Exaiptasia</taxon>
    </lineage>
</organism>
<comment type="catalytic activity">
    <reaction evidence="7">
        <text>Couples ATP hydrolysis with the unwinding of duplex DNA by translocating in the 3'-5' direction.</text>
        <dbReference type="EC" id="5.6.2.4"/>
    </reaction>
</comment>
<dbReference type="OrthoDB" id="5969256at2759"/>
<comment type="similarity">
    <text evidence="1">Belongs to the helicase family. RecQ subfamily.</text>
</comment>
<dbReference type="InterPro" id="IPR011545">
    <property type="entry name" value="DEAD/DEAH_box_helicase_dom"/>
</dbReference>
<dbReference type="PROSITE" id="PS51192">
    <property type="entry name" value="HELICASE_ATP_BIND_1"/>
    <property type="match status" value="1"/>
</dbReference>
<dbReference type="EC" id="5.6.2.4" evidence="8"/>
<feature type="domain" description="Helicase C-terminal" evidence="11">
    <location>
        <begin position="222"/>
        <end position="363"/>
    </location>
</feature>
<name>A0A913WYC5_EXADI</name>
<evidence type="ECO:0000256" key="7">
    <source>
        <dbReference type="ARBA" id="ARBA00034617"/>
    </source>
</evidence>
<dbReference type="Proteomes" id="UP000887567">
    <property type="component" value="Unplaced"/>
</dbReference>
<evidence type="ECO:0000256" key="1">
    <source>
        <dbReference type="ARBA" id="ARBA00005446"/>
    </source>
</evidence>
<keyword evidence="5" id="KW-0413">Isomerase</keyword>
<evidence type="ECO:0000256" key="6">
    <source>
        <dbReference type="ARBA" id="ARBA00023242"/>
    </source>
</evidence>
<evidence type="ECO:0000313" key="13">
    <source>
        <dbReference type="Proteomes" id="UP000887567"/>
    </source>
</evidence>
<feature type="domain" description="Helicase ATP-binding" evidence="10">
    <location>
        <begin position="25"/>
        <end position="200"/>
    </location>
</feature>
<evidence type="ECO:0000256" key="9">
    <source>
        <dbReference type="ARBA" id="ARBA00044542"/>
    </source>
</evidence>
<evidence type="ECO:0000256" key="5">
    <source>
        <dbReference type="ARBA" id="ARBA00023235"/>
    </source>
</evidence>
<dbReference type="EnsemblMetazoa" id="XM_021040371.1">
    <property type="protein sequence ID" value="XP_020896030.1"/>
    <property type="gene ID" value="LOC110234963"/>
</dbReference>
<dbReference type="GO" id="GO:0005524">
    <property type="term" value="F:ATP binding"/>
    <property type="evidence" value="ECO:0007669"/>
    <property type="project" value="UniProtKB-KW"/>
</dbReference>
<dbReference type="SUPFAM" id="SSF52540">
    <property type="entry name" value="P-loop containing nucleoside triphosphate hydrolases"/>
    <property type="match status" value="1"/>
</dbReference>
<dbReference type="Pfam" id="PF00270">
    <property type="entry name" value="DEAD"/>
    <property type="match status" value="1"/>
</dbReference>
<dbReference type="GO" id="GO:0000724">
    <property type="term" value="P:double-strand break repair via homologous recombination"/>
    <property type="evidence" value="ECO:0007669"/>
    <property type="project" value="TreeGrafter"/>
</dbReference>
<evidence type="ECO:0000256" key="8">
    <source>
        <dbReference type="ARBA" id="ARBA00034808"/>
    </source>
</evidence>
<dbReference type="InterPro" id="IPR001650">
    <property type="entry name" value="Helicase_C-like"/>
</dbReference>
<accession>A0A913WYC5</accession>
<dbReference type="InterPro" id="IPR014001">
    <property type="entry name" value="Helicase_ATP-bd"/>
</dbReference>
<sequence length="363" mass="40552">MASIDKFSLASSKLYKPTKLQRKAVKSFLSKSDTFVCLPTGYGKSYIYQLSLLTAKQMSTNKSECESSPVIVVVCPLNSLIADQIRSCEALGLSAVKLESSLEDTDKTDIVFVSPEKLDELETKKWLSNLGNRLVGVFVDESHCVVNWGSSEEGKPFREAYGRIGNLRGFTKAPILCLTATAGAKMRRKIIKSLMMKKVNIIHISPEKENINIAIKSVKKQDLEETLSWLVEELKQLKNTTLKTIVYCGSLKVCGELYSIFDEHIESDTADQIFEKYHSKTPCEIQEKVLESFTTADGKTRIVFARSALGMGVDIPNIERVIHFGIAKEMGDYVQEIGRCGRDGGSVWPYITSHTIWLIAKQQ</sequence>
<keyword evidence="6" id="KW-0539">Nucleus</keyword>
<evidence type="ECO:0000259" key="10">
    <source>
        <dbReference type="PROSITE" id="PS51192"/>
    </source>
</evidence>
<dbReference type="SMART" id="SM00490">
    <property type="entry name" value="HELICc"/>
    <property type="match status" value="1"/>
</dbReference>
<dbReference type="RefSeq" id="XP_020896030.1">
    <property type="nucleotide sequence ID" value="XM_021040371.1"/>
</dbReference>
<protein>
    <recommendedName>
        <fullName evidence="8">DNA 3'-5' helicase</fullName>
        <ecNumber evidence="8">5.6.2.4</ecNumber>
    </recommendedName>
    <alternativeName>
        <fullName evidence="9">DNA 3'-5' helicase BLM</fullName>
    </alternativeName>
</protein>
<dbReference type="InterPro" id="IPR027417">
    <property type="entry name" value="P-loop_NTPase"/>
</dbReference>